<dbReference type="EMBL" id="BAAAYV010000010">
    <property type="protein sequence ID" value="GAA3660368.1"/>
    <property type="molecule type" value="Genomic_DNA"/>
</dbReference>
<accession>A0ABP7BGS2</accession>
<protein>
    <submittedName>
        <fullName evidence="1">Uncharacterized protein</fullName>
    </submittedName>
</protein>
<proteinExistence type="predicted"/>
<gene>
    <name evidence="1" type="ORF">GCM10022202_21590</name>
</gene>
<name>A0ABP7BGS2_9MICO</name>
<sequence length="351" mass="37403">MSGASTVTEADAAELDPVAAARVGEYLFERGWTDGLPVFAATEEAVAEFLSHTDRDPDEIVARLPQVGRVATVRDVATHAVMAGCRPEYLPVVLATWDALAAERSAVGGAWQSTSGPGPLIVVNGDARAELGINSTGGVFGPGFRANATIPRAVGLTVRNTFGILPHELEQATQGIPGRWSMCIGEDEEGSPWEPLSVELGLPEGRSAVSAVLLRTSEFVDNRHFHSPEEVLRDFADTIQRSGSWIFRHSSVGIVMNPEHARLLADAGMSKQDVRDWLVAHSGRTEAELARVGKALSGRGGESFAPDHFHPVFADASPSSLPIVVAGSRNAAISMIVRVFSTWSGRAFPVH</sequence>
<evidence type="ECO:0000313" key="1">
    <source>
        <dbReference type="EMBL" id="GAA3660368.1"/>
    </source>
</evidence>
<dbReference type="RefSeq" id="WP_221860609.1">
    <property type="nucleotide sequence ID" value="NZ_BAAAYV010000010.1"/>
</dbReference>
<evidence type="ECO:0000313" key="2">
    <source>
        <dbReference type="Proteomes" id="UP001410795"/>
    </source>
</evidence>
<dbReference type="Proteomes" id="UP001410795">
    <property type="component" value="Unassembled WGS sequence"/>
</dbReference>
<keyword evidence="2" id="KW-1185">Reference proteome</keyword>
<comment type="caution">
    <text evidence="1">The sequence shown here is derived from an EMBL/GenBank/DDBJ whole genome shotgun (WGS) entry which is preliminary data.</text>
</comment>
<reference evidence="2" key="1">
    <citation type="journal article" date="2019" name="Int. J. Syst. Evol. Microbiol.">
        <title>The Global Catalogue of Microorganisms (GCM) 10K type strain sequencing project: providing services to taxonomists for standard genome sequencing and annotation.</title>
        <authorList>
            <consortium name="The Broad Institute Genomics Platform"/>
            <consortium name="The Broad Institute Genome Sequencing Center for Infectious Disease"/>
            <person name="Wu L."/>
            <person name="Ma J."/>
        </authorList>
    </citation>
    <scope>NUCLEOTIDE SEQUENCE [LARGE SCALE GENOMIC DNA]</scope>
    <source>
        <strain evidence="2">JCM 16546</strain>
    </source>
</reference>
<organism evidence="1 2">
    <name type="scientific">Microbacterium marinilacus</name>
    <dbReference type="NCBI Taxonomy" id="415209"/>
    <lineage>
        <taxon>Bacteria</taxon>
        <taxon>Bacillati</taxon>
        <taxon>Actinomycetota</taxon>
        <taxon>Actinomycetes</taxon>
        <taxon>Micrococcales</taxon>
        <taxon>Microbacteriaceae</taxon>
        <taxon>Microbacterium</taxon>
    </lineage>
</organism>